<dbReference type="Proteomes" id="UP001565368">
    <property type="component" value="Unassembled WGS sequence"/>
</dbReference>
<gene>
    <name evidence="2" type="ORF">Q8F55_002502</name>
</gene>
<protein>
    <recommendedName>
        <fullName evidence="1">Glutathione S-transferase UstS-like C-terminal domain-containing protein</fullName>
    </recommendedName>
</protein>
<organism evidence="2 3">
    <name type="scientific">Vanrija albida</name>
    <dbReference type="NCBI Taxonomy" id="181172"/>
    <lineage>
        <taxon>Eukaryota</taxon>
        <taxon>Fungi</taxon>
        <taxon>Dikarya</taxon>
        <taxon>Basidiomycota</taxon>
        <taxon>Agaricomycotina</taxon>
        <taxon>Tremellomycetes</taxon>
        <taxon>Trichosporonales</taxon>
        <taxon>Trichosporonaceae</taxon>
        <taxon>Vanrija</taxon>
    </lineage>
</organism>
<comment type="caution">
    <text evidence="2">The sequence shown here is derived from an EMBL/GenBank/DDBJ whole genome shotgun (WGS) entry which is preliminary data.</text>
</comment>
<dbReference type="SUPFAM" id="SSF52833">
    <property type="entry name" value="Thioredoxin-like"/>
    <property type="match status" value="1"/>
</dbReference>
<keyword evidence="3" id="KW-1185">Reference proteome</keyword>
<dbReference type="GeneID" id="95983545"/>
<feature type="domain" description="Glutathione S-transferase UstS-like C-terminal" evidence="1">
    <location>
        <begin position="102"/>
        <end position="206"/>
    </location>
</feature>
<evidence type="ECO:0000313" key="2">
    <source>
        <dbReference type="EMBL" id="KAL1411540.1"/>
    </source>
</evidence>
<name>A0ABR3Q9Z4_9TREE</name>
<evidence type="ECO:0000313" key="3">
    <source>
        <dbReference type="Proteomes" id="UP001565368"/>
    </source>
</evidence>
<proteinExistence type="predicted"/>
<dbReference type="Gene3D" id="3.40.30.10">
    <property type="entry name" value="Glutaredoxin"/>
    <property type="match status" value="1"/>
</dbReference>
<dbReference type="RefSeq" id="XP_069211484.1">
    <property type="nucleotide sequence ID" value="XM_069351098.1"/>
</dbReference>
<dbReference type="InterPro" id="IPR036282">
    <property type="entry name" value="Glutathione-S-Trfase_C_sf"/>
</dbReference>
<dbReference type="Gene3D" id="1.20.1050.10">
    <property type="match status" value="1"/>
</dbReference>
<dbReference type="EMBL" id="JBBXJM010000002">
    <property type="protein sequence ID" value="KAL1411540.1"/>
    <property type="molecule type" value="Genomic_DNA"/>
</dbReference>
<dbReference type="InterPro" id="IPR054416">
    <property type="entry name" value="GST_UstS-like_C"/>
</dbReference>
<evidence type="ECO:0000259" key="1">
    <source>
        <dbReference type="Pfam" id="PF22041"/>
    </source>
</evidence>
<dbReference type="Pfam" id="PF22041">
    <property type="entry name" value="GST_C_7"/>
    <property type="match status" value="1"/>
</dbReference>
<accession>A0ABR3Q9Z4</accession>
<dbReference type="SUPFAM" id="SSF47616">
    <property type="entry name" value="GST C-terminal domain-like"/>
    <property type="match status" value="1"/>
</dbReference>
<sequence>MSSSQYTLYELVAHADDRESQSTHSFFVLRTKLDLALLGLKYTRVPLAFGDIEGTLGAGVTLPTLATGTGRVVDSFSIAEYLEGQHATGGKYLFGPGGSRLARFIQSWADGALLPAMMPLLAPLFVAHNDAASRAYFVTRIWPADEVERMSAELRDAERVRENAAAVRKVLRVLEVYLAHSSGRFILGDTPTHADSIVGGYYFASQVNPALNALVWDHAELPRVARWVKDFKEASGFEVAYPPPPAGVVADV</sequence>
<reference evidence="2 3" key="1">
    <citation type="submission" date="2023-08" db="EMBL/GenBank/DDBJ databases">
        <title>Annotated Genome Sequence of Vanrija albida AlHP1.</title>
        <authorList>
            <person name="Herzog R."/>
        </authorList>
    </citation>
    <scope>NUCLEOTIDE SEQUENCE [LARGE SCALE GENOMIC DNA]</scope>
    <source>
        <strain evidence="2 3">AlHP1</strain>
    </source>
</reference>
<dbReference type="InterPro" id="IPR036249">
    <property type="entry name" value="Thioredoxin-like_sf"/>
</dbReference>